<keyword evidence="4" id="KW-0694">RNA-binding</keyword>
<dbReference type="GO" id="GO:0071051">
    <property type="term" value="P:poly(A)-dependent snoRNA 3'-end processing"/>
    <property type="evidence" value="ECO:0007669"/>
    <property type="project" value="TreeGrafter"/>
</dbReference>
<dbReference type="GO" id="GO:0000176">
    <property type="term" value="C:nuclear exosome (RNase complex)"/>
    <property type="evidence" value="ECO:0007669"/>
    <property type="project" value="TreeGrafter"/>
</dbReference>
<dbReference type="PANTHER" id="PTHR21321">
    <property type="entry name" value="PNAS-3 RELATED"/>
    <property type="match status" value="1"/>
</dbReference>
<keyword evidence="6" id="KW-0269">Exonuclease</keyword>
<dbReference type="GO" id="GO:0003723">
    <property type="term" value="F:RNA binding"/>
    <property type="evidence" value="ECO:0007669"/>
    <property type="project" value="UniProtKB-KW"/>
</dbReference>
<dbReference type="GO" id="GO:0034475">
    <property type="term" value="P:U4 snRNA 3'-end processing"/>
    <property type="evidence" value="ECO:0007669"/>
    <property type="project" value="TreeGrafter"/>
</dbReference>
<dbReference type="SUPFAM" id="SSF54791">
    <property type="entry name" value="Eukaryotic type KH-domain (KH-domain type I)"/>
    <property type="match status" value="1"/>
</dbReference>
<dbReference type="GO" id="GO:0004527">
    <property type="term" value="F:exonuclease activity"/>
    <property type="evidence" value="ECO:0007669"/>
    <property type="project" value="UniProtKB-KW"/>
</dbReference>
<keyword evidence="6" id="KW-0540">Nuclease</keyword>
<dbReference type="OrthoDB" id="1650at2759"/>
<proteinExistence type="inferred from homology"/>
<dbReference type="InterPro" id="IPR036612">
    <property type="entry name" value="KH_dom_type_1_sf"/>
</dbReference>
<gene>
    <name evidence="6" type="ORF">BBBOND_0101420</name>
</gene>
<dbReference type="Gene3D" id="2.40.50.140">
    <property type="entry name" value="Nucleic acid-binding proteins"/>
    <property type="match status" value="1"/>
</dbReference>
<accession>A0A061CZJ9</accession>
<evidence type="ECO:0000259" key="5">
    <source>
        <dbReference type="PROSITE" id="PS50126"/>
    </source>
</evidence>
<dbReference type="PROSITE" id="PS50126">
    <property type="entry name" value="S1"/>
    <property type="match status" value="1"/>
</dbReference>
<keyword evidence="7" id="KW-1185">Reference proteome</keyword>
<dbReference type="InterPro" id="IPR012340">
    <property type="entry name" value="NA-bd_OB-fold"/>
</dbReference>
<dbReference type="EMBL" id="LK391707">
    <property type="protein sequence ID" value="CDR93813.1"/>
    <property type="molecule type" value="Genomic_DNA"/>
</dbReference>
<dbReference type="InterPro" id="IPR003029">
    <property type="entry name" value="S1_domain"/>
</dbReference>
<comment type="subcellular location">
    <subcellularLocation>
        <location evidence="1">Nucleus</location>
    </subcellularLocation>
</comment>
<evidence type="ECO:0000256" key="3">
    <source>
        <dbReference type="ARBA" id="ARBA00022835"/>
    </source>
</evidence>
<dbReference type="STRING" id="5866.A0A061CZJ9"/>
<keyword evidence="3" id="KW-0271">Exosome</keyword>
<evidence type="ECO:0000256" key="1">
    <source>
        <dbReference type="ARBA" id="ARBA00004123"/>
    </source>
</evidence>
<dbReference type="GO" id="GO:0071038">
    <property type="term" value="P:TRAMP-dependent tRNA surveillance pathway"/>
    <property type="evidence" value="ECO:0007669"/>
    <property type="project" value="TreeGrafter"/>
</dbReference>
<dbReference type="KEGG" id="bbig:BBBOND_0101420"/>
<dbReference type="InterPro" id="IPR048565">
    <property type="entry name" value="S1_RRP4"/>
</dbReference>
<evidence type="ECO:0000313" key="6">
    <source>
        <dbReference type="EMBL" id="CDR93813.1"/>
    </source>
</evidence>
<dbReference type="GO" id="GO:0000177">
    <property type="term" value="C:cytoplasmic exosome (RNase complex)"/>
    <property type="evidence" value="ECO:0007669"/>
    <property type="project" value="TreeGrafter"/>
</dbReference>
<dbReference type="CDD" id="cd05789">
    <property type="entry name" value="S1_Rrp4"/>
    <property type="match status" value="1"/>
</dbReference>
<protein>
    <submittedName>
        <fullName evidence="6">Exosome complex exonuclease RRP4</fullName>
    </submittedName>
</protein>
<evidence type="ECO:0000313" key="7">
    <source>
        <dbReference type="Proteomes" id="UP000033188"/>
    </source>
</evidence>
<dbReference type="InterPro" id="IPR004088">
    <property type="entry name" value="KH_dom_type_1"/>
</dbReference>
<dbReference type="VEuPathDB" id="PiroplasmaDB:BBBOND_0101420"/>
<dbReference type="InterPro" id="IPR026699">
    <property type="entry name" value="Exosome_RNA_bind1/RRP40/RRP4"/>
</dbReference>
<feature type="domain" description="S1 motif" evidence="5">
    <location>
        <begin position="50"/>
        <end position="128"/>
    </location>
</feature>
<dbReference type="PANTHER" id="PTHR21321:SF4">
    <property type="entry name" value="EXOSOME COMPLEX COMPONENT RRP4"/>
    <property type="match status" value="1"/>
</dbReference>
<name>A0A061CZJ9_BABBI</name>
<dbReference type="CDD" id="cd22525">
    <property type="entry name" value="KH-I_Rrp4_eukar"/>
    <property type="match status" value="1"/>
</dbReference>
<dbReference type="GO" id="GO:0071034">
    <property type="term" value="P:CUT catabolic process"/>
    <property type="evidence" value="ECO:0007669"/>
    <property type="project" value="TreeGrafter"/>
</dbReference>
<keyword evidence="6" id="KW-0378">Hydrolase</keyword>
<dbReference type="Pfam" id="PF15985">
    <property type="entry name" value="KH_6"/>
    <property type="match status" value="1"/>
</dbReference>
<dbReference type="SUPFAM" id="SSF50249">
    <property type="entry name" value="Nucleic acid-binding proteins"/>
    <property type="match status" value="1"/>
</dbReference>
<comment type="similarity">
    <text evidence="2">Belongs to the RRP4 family.</text>
</comment>
<dbReference type="Proteomes" id="UP000033188">
    <property type="component" value="Chromosome 1"/>
</dbReference>
<dbReference type="Pfam" id="PF21266">
    <property type="entry name" value="S1_RRP4"/>
    <property type="match status" value="1"/>
</dbReference>
<dbReference type="GO" id="GO:0000467">
    <property type="term" value="P:exonucleolytic trimming to generate mature 3'-end of 5.8S rRNA from tricistronic rRNA transcript (SSU-rRNA, 5.8S rRNA, LSU-rRNA)"/>
    <property type="evidence" value="ECO:0007669"/>
    <property type="project" value="TreeGrafter"/>
</dbReference>
<dbReference type="GO" id="GO:0071035">
    <property type="term" value="P:nuclear polyadenylation-dependent rRNA catabolic process"/>
    <property type="evidence" value="ECO:0007669"/>
    <property type="project" value="TreeGrafter"/>
</dbReference>
<organism evidence="6 7">
    <name type="scientific">Babesia bigemina</name>
    <dbReference type="NCBI Taxonomy" id="5866"/>
    <lineage>
        <taxon>Eukaryota</taxon>
        <taxon>Sar</taxon>
        <taxon>Alveolata</taxon>
        <taxon>Apicomplexa</taxon>
        <taxon>Aconoidasida</taxon>
        <taxon>Piroplasmida</taxon>
        <taxon>Babesiidae</taxon>
        <taxon>Babesia</taxon>
    </lineage>
</organism>
<dbReference type="AlphaFoldDB" id="A0A061CZJ9"/>
<reference evidence="7" key="1">
    <citation type="journal article" date="2014" name="Nucleic Acids Res.">
        <title>The evolutionary dynamics of variant antigen genes in Babesia reveal a history of genomic innovation underlying host-parasite interaction.</title>
        <authorList>
            <person name="Jackson A.P."/>
            <person name="Otto T.D."/>
            <person name="Darby A."/>
            <person name="Ramaprasad A."/>
            <person name="Xia D."/>
            <person name="Echaide I.E."/>
            <person name="Farber M."/>
            <person name="Gahlot S."/>
            <person name="Gamble J."/>
            <person name="Gupta D."/>
            <person name="Gupta Y."/>
            <person name="Jackson L."/>
            <person name="Malandrin L."/>
            <person name="Malas T.B."/>
            <person name="Moussa E."/>
            <person name="Nair M."/>
            <person name="Reid A.J."/>
            <person name="Sanders M."/>
            <person name="Sharma J."/>
            <person name="Tracey A."/>
            <person name="Quail M.A."/>
            <person name="Weir W."/>
            <person name="Wastling J.M."/>
            <person name="Hall N."/>
            <person name="Willadsen P."/>
            <person name="Lingelbach K."/>
            <person name="Shiels B."/>
            <person name="Tait A."/>
            <person name="Berriman M."/>
            <person name="Allred D.R."/>
            <person name="Pain A."/>
        </authorList>
    </citation>
    <scope>NUCLEOTIDE SEQUENCE [LARGE SCALE GENOMIC DNA]</scope>
    <source>
        <strain evidence="7">Bond</strain>
    </source>
</reference>
<dbReference type="SMART" id="SM00316">
    <property type="entry name" value="S1"/>
    <property type="match status" value="1"/>
</dbReference>
<evidence type="ECO:0000256" key="4">
    <source>
        <dbReference type="ARBA" id="ARBA00022884"/>
    </source>
</evidence>
<dbReference type="RefSeq" id="XP_012765999.1">
    <property type="nucleotide sequence ID" value="XM_012910545.1"/>
</dbReference>
<evidence type="ECO:0000256" key="2">
    <source>
        <dbReference type="ARBA" id="ARBA00009155"/>
    </source>
</evidence>
<sequence>MLADCLCHFFAFGISYESFELFLRVLCHHLAVDKLAYVEPLHGKYFAQVGDVVVGVVQKIGGNCWYIDIGSSMRVQLSILQVNTEELANRRKLEEDVYEMRNIFDIGDVISCEVQRVSQNGTVLLQTRTSKYGRLSNGILVKVKPNLMLRQSRHMHDLPFGASLILGCNGFIWLSPSDERNDTTVKAQMYYDICTLRRIILYLAGLGIQISYTIMCDIFDFFKRHCPSDSTLSKEYAAQLVELYLSENSK</sequence>
<dbReference type="GeneID" id="24562354"/>